<dbReference type="EMBL" id="RAQK01000002">
    <property type="protein sequence ID" value="RKE94609.1"/>
    <property type="molecule type" value="Genomic_DNA"/>
</dbReference>
<reference evidence="2 3" key="1">
    <citation type="submission" date="2018-09" db="EMBL/GenBank/DDBJ databases">
        <title>Genomic Encyclopedia of Archaeal and Bacterial Type Strains, Phase II (KMG-II): from individual species to whole genera.</title>
        <authorList>
            <person name="Goeker M."/>
        </authorList>
    </citation>
    <scope>NUCLEOTIDE SEQUENCE [LARGE SCALE GENOMIC DNA]</scope>
    <source>
        <strain evidence="2 3">DSM 11458</strain>
    </source>
</reference>
<dbReference type="STRING" id="1443111.Z949_716"/>
<dbReference type="PANTHER" id="PTHR34703">
    <property type="entry name" value="ANTIPORTER SUBUNIT MNHG2-RELATED"/>
    <property type="match status" value="1"/>
</dbReference>
<dbReference type="OrthoDB" id="4427992at2"/>
<dbReference type="GO" id="GO:0015385">
    <property type="term" value="F:sodium:proton antiporter activity"/>
    <property type="evidence" value="ECO:0007669"/>
    <property type="project" value="TreeGrafter"/>
</dbReference>
<dbReference type="NCBIfam" id="TIGR01300">
    <property type="entry name" value="CPA3_mnhG_phaG"/>
    <property type="match status" value="1"/>
</dbReference>
<keyword evidence="3" id="KW-1185">Reference proteome</keyword>
<gene>
    <name evidence="2" type="ORF">C8N30_3740</name>
</gene>
<name>A0A420DK70_9RHOB</name>
<keyword evidence="1" id="KW-1133">Transmembrane helix</keyword>
<keyword evidence="1" id="KW-0472">Membrane</keyword>
<feature type="transmembrane region" description="Helical" evidence="1">
    <location>
        <begin position="6"/>
        <end position="29"/>
    </location>
</feature>
<organism evidence="2 3">
    <name type="scientific">Sulfitobacter guttiformis</name>
    <dbReference type="NCBI Taxonomy" id="74349"/>
    <lineage>
        <taxon>Bacteria</taxon>
        <taxon>Pseudomonadati</taxon>
        <taxon>Pseudomonadota</taxon>
        <taxon>Alphaproteobacteria</taxon>
        <taxon>Rhodobacterales</taxon>
        <taxon>Roseobacteraceae</taxon>
        <taxon>Sulfitobacter</taxon>
    </lineage>
</organism>
<dbReference type="Proteomes" id="UP000284407">
    <property type="component" value="Unassembled WGS sequence"/>
</dbReference>
<evidence type="ECO:0000313" key="2">
    <source>
        <dbReference type="EMBL" id="RKE94609.1"/>
    </source>
</evidence>
<accession>A0A420DK70</accession>
<dbReference type="InterPro" id="IPR005133">
    <property type="entry name" value="PhaG_MnhG_YufB"/>
</dbReference>
<proteinExistence type="predicted"/>
<protein>
    <submittedName>
        <fullName evidence="2">Multisubunit potassium/proton antiporter PhaG subunit</fullName>
    </submittedName>
</protein>
<dbReference type="AlphaFoldDB" id="A0A420DK70"/>
<dbReference type="Pfam" id="PF03334">
    <property type="entry name" value="PhaG_MnhG_YufB"/>
    <property type="match status" value="1"/>
</dbReference>
<evidence type="ECO:0000256" key="1">
    <source>
        <dbReference type="SAM" id="Phobius"/>
    </source>
</evidence>
<evidence type="ECO:0000313" key="3">
    <source>
        <dbReference type="Proteomes" id="UP000284407"/>
    </source>
</evidence>
<dbReference type="RefSeq" id="WP_025061360.1">
    <property type="nucleotide sequence ID" value="NZ_RAQK01000002.1"/>
</dbReference>
<comment type="caution">
    <text evidence="2">The sequence shown here is derived from an EMBL/GenBank/DDBJ whole genome shotgun (WGS) entry which is preliminary data.</text>
</comment>
<feature type="transmembrane region" description="Helical" evidence="1">
    <location>
        <begin position="41"/>
        <end position="60"/>
    </location>
</feature>
<feature type="transmembrane region" description="Helical" evidence="1">
    <location>
        <begin position="72"/>
        <end position="90"/>
    </location>
</feature>
<keyword evidence="1" id="KW-0812">Transmembrane</keyword>
<dbReference type="PANTHER" id="PTHR34703:SF1">
    <property type="entry name" value="ANTIPORTER SUBUNIT MNHG2-RELATED"/>
    <property type="match status" value="1"/>
</dbReference>
<sequence length="137" mass="14754">MMYEIIAIYAVIFCLVVGAGFTLVGAIGLLKFNDSMTRLHAPTKVGTIGIGALLLASVIYNGVFNNGAIQELLVMGFLFVTAPISAHFIAKVNMHLRSCDMPPELPEGEKWATFDAPDYTEVEPDLPAPSDPVITKV</sequence>